<evidence type="ECO:0000259" key="1">
    <source>
        <dbReference type="Pfam" id="PF22818"/>
    </source>
</evidence>
<name>W7QNT4_9ALTE</name>
<dbReference type="EMBL" id="ARZY01000010">
    <property type="protein sequence ID" value="EWH10617.1"/>
    <property type="molecule type" value="Genomic_DNA"/>
</dbReference>
<dbReference type="InterPro" id="IPR029069">
    <property type="entry name" value="HotDog_dom_sf"/>
</dbReference>
<feature type="domain" description="ApeI dehydratase-like" evidence="1">
    <location>
        <begin position="13"/>
        <end position="112"/>
    </location>
</feature>
<dbReference type="eggNOG" id="COG0764">
    <property type="taxonomic scope" value="Bacteria"/>
</dbReference>
<dbReference type="Proteomes" id="UP000019276">
    <property type="component" value="Unassembled WGS sequence"/>
</dbReference>
<dbReference type="OrthoDB" id="9812842at2"/>
<protein>
    <recommendedName>
        <fullName evidence="1">ApeI dehydratase-like domain-containing protein</fullName>
    </recommendedName>
</protein>
<comment type="caution">
    <text evidence="2">The sequence shown here is derived from an EMBL/GenBank/DDBJ whole genome shotgun (WGS) entry which is preliminary data.</text>
</comment>
<keyword evidence="3" id="KW-1185">Reference proteome</keyword>
<dbReference type="Pfam" id="PF22818">
    <property type="entry name" value="ApeI-like"/>
    <property type="match status" value="1"/>
</dbReference>
<dbReference type="Gene3D" id="3.10.129.10">
    <property type="entry name" value="Hotdog Thioesterase"/>
    <property type="match status" value="1"/>
</dbReference>
<gene>
    <name evidence="2" type="ORF">DS2_07288</name>
</gene>
<dbReference type="PIRSF" id="PIRSF030962">
    <property type="entry name" value="Dehydrase_ECs4332_prd"/>
    <property type="match status" value="1"/>
</dbReference>
<dbReference type="SUPFAM" id="SSF54637">
    <property type="entry name" value="Thioesterase/thiol ester dehydrase-isomerase"/>
    <property type="match status" value="1"/>
</dbReference>
<dbReference type="InterPro" id="IPR054545">
    <property type="entry name" value="ApeI-like"/>
</dbReference>
<reference evidence="2 3" key="1">
    <citation type="journal article" date="2014" name="Genome Announc.">
        <title>Draft Genome Sequence of the Agar-Degrading Bacterium Catenovulum sp. Strain DS-2, Isolated from Intestines of Haliotis diversicolor.</title>
        <authorList>
            <person name="Shan D."/>
            <person name="Li X."/>
            <person name="Gu Z."/>
            <person name="Wei G."/>
            <person name="Gao Z."/>
            <person name="Shao Z."/>
        </authorList>
    </citation>
    <scope>NUCLEOTIDE SEQUENCE [LARGE SCALE GENOMIC DNA]</scope>
    <source>
        <strain evidence="2 3">DS-2</strain>
    </source>
</reference>
<dbReference type="STRING" id="1328313.DS2_07288"/>
<sequence length="117" mass="13427">MTDFVYEAKVLSQTVGEQQVDLKLHVPANLYYFQGHFSSAPILAGVVQTHWVMQYLAEFFAVDINDFEGFSNLKFQIIVQPEYTLDLTIKRIKANKFSFSYQSEHGQHASGKVQFSQ</sequence>
<accession>W7QNT4</accession>
<dbReference type="InterPro" id="IPR016962">
    <property type="entry name" value="Dehydrase_ECs4332_prd"/>
</dbReference>
<evidence type="ECO:0000313" key="3">
    <source>
        <dbReference type="Proteomes" id="UP000019276"/>
    </source>
</evidence>
<organism evidence="2 3">
    <name type="scientific">Catenovulum agarivorans DS-2</name>
    <dbReference type="NCBI Taxonomy" id="1328313"/>
    <lineage>
        <taxon>Bacteria</taxon>
        <taxon>Pseudomonadati</taxon>
        <taxon>Pseudomonadota</taxon>
        <taxon>Gammaproteobacteria</taxon>
        <taxon>Alteromonadales</taxon>
        <taxon>Alteromonadaceae</taxon>
        <taxon>Catenovulum</taxon>
    </lineage>
</organism>
<proteinExistence type="predicted"/>
<dbReference type="RefSeq" id="WP_035014041.1">
    <property type="nucleotide sequence ID" value="NZ_ARZY01000010.1"/>
</dbReference>
<evidence type="ECO:0000313" key="2">
    <source>
        <dbReference type="EMBL" id="EWH10617.1"/>
    </source>
</evidence>
<dbReference type="AlphaFoldDB" id="W7QNT4"/>